<sequence length="483" mass="50599">MTTRSARRRGSRAAVTRPRRRVVLSPAGPTPRLGRTMIVLQAVAALLFVGALLRAEGVRLPFTGDAGWTLRATFDDASGLRDGLRSPVLVSGVPSGTVDDVRLQGGRAVVTLRLDEDARGKVRTDAVATVEPRSALEDLTVNLTPGSASAPGAPDGGTIPTARTRGAVTLDRVTAVLDADTRSQLALLLDQLAVGLRDRPGALRDAITALAPAADSGRRVTAALSERRDRLARLVGSLDRLATAMAANADALERSVTAGRATVRVSARRQAALAATVRALPGTLRAVDDALRRTTALATPLDPALRRLRPAARALPGALRKLQQTTPDARALLTDVDALVRDGGASVARLRSTLRRLGPTATRLTTPVRQLQPIVKAFDDRRDGIGLLGERFSGVLSTNDENGAILRGLGFFEAFNPANFGVPGATGARLASLKAQVVRALVSTCRETNALACLTRYLVPGLPGAVRSLGDVPKLIDGGGKGR</sequence>
<dbReference type="PANTHER" id="PTHR33371">
    <property type="entry name" value="INTERMEMBRANE PHOSPHOLIPID TRANSPORT SYSTEM BINDING PROTEIN MLAD-RELATED"/>
    <property type="match status" value="1"/>
</dbReference>
<evidence type="ECO:0000259" key="1">
    <source>
        <dbReference type="Pfam" id="PF02470"/>
    </source>
</evidence>
<feature type="domain" description="Mce/MlaD" evidence="1">
    <location>
        <begin position="67"/>
        <end position="146"/>
    </location>
</feature>
<gene>
    <name evidence="2" type="ORF">DSM112329_02013</name>
</gene>
<dbReference type="PANTHER" id="PTHR33371:SF4">
    <property type="entry name" value="INTERMEMBRANE PHOSPHOLIPID TRANSPORT SYSTEM BINDING PROTEIN MLAD"/>
    <property type="match status" value="1"/>
</dbReference>
<dbReference type="Pfam" id="PF02470">
    <property type="entry name" value="MlaD"/>
    <property type="match status" value="1"/>
</dbReference>
<name>A0AAU7AUZ0_9ACTN</name>
<dbReference type="KEGG" id="parq:DSM112329_02013"/>
<organism evidence="2">
    <name type="scientific">Paraconexibacter sp. AEG42_29</name>
    <dbReference type="NCBI Taxonomy" id="2997339"/>
    <lineage>
        <taxon>Bacteria</taxon>
        <taxon>Bacillati</taxon>
        <taxon>Actinomycetota</taxon>
        <taxon>Thermoleophilia</taxon>
        <taxon>Solirubrobacterales</taxon>
        <taxon>Paraconexibacteraceae</taxon>
        <taxon>Paraconexibacter</taxon>
    </lineage>
</organism>
<reference evidence="2" key="1">
    <citation type="submission" date="2022-12" db="EMBL/GenBank/DDBJ databases">
        <title>Paraconexibacter alkalitolerans sp. nov. and Baekduia alba sp. nov., isolated from soil and emended description of the genera Paraconexibacter (Chun et al., 2020) and Baekduia (An et al., 2020).</title>
        <authorList>
            <person name="Vieira S."/>
            <person name="Huber K.J."/>
            <person name="Geppert A."/>
            <person name="Wolf J."/>
            <person name="Neumann-Schaal M."/>
            <person name="Muesken M."/>
            <person name="Overmann J."/>
        </authorList>
    </citation>
    <scope>NUCLEOTIDE SEQUENCE</scope>
    <source>
        <strain evidence="2">AEG42_29</strain>
    </source>
</reference>
<dbReference type="EMBL" id="CP114014">
    <property type="protein sequence ID" value="XAY05169.1"/>
    <property type="molecule type" value="Genomic_DNA"/>
</dbReference>
<protein>
    <recommendedName>
        <fullName evidence="1">Mce/MlaD domain-containing protein</fullName>
    </recommendedName>
</protein>
<dbReference type="InterPro" id="IPR052336">
    <property type="entry name" value="MlaD_Phospholipid_Transporter"/>
</dbReference>
<dbReference type="AlphaFoldDB" id="A0AAU7AUZ0"/>
<dbReference type="InterPro" id="IPR003399">
    <property type="entry name" value="Mce/MlaD"/>
</dbReference>
<accession>A0AAU7AUZ0</accession>
<proteinExistence type="predicted"/>
<evidence type="ECO:0000313" key="2">
    <source>
        <dbReference type="EMBL" id="XAY05169.1"/>
    </source>
</evidence>